<dbReference type="AlphaFoldDB" id="A0A383A2E6"/>
<keyword evidence="4" id="KW-0408">Iron</keyword>
<comment type="cofactor">
    <cofactor evidence="1">
        <name>[4Fe-4S] cluster</name>
        <dbReference type="ChEBI" id="CHEBI:49883"/>
    </cofactor>
</comment>
<dbReference type="Pfam" id="PF02310">
    <property type="entry name" value="B12-binding"/>
    <property type="match status" value="1"/>
</dbReference>
<organism evidence="7">
    <name type="scientific">marine metagenome</name>
    <dbReference type="NCBI Taxonomy" id="408172"/>
    <lineage>
        <taxon>unclassified sequences</taxon>
        <taxon>metagenomes</taxon>
        <taxon>ecological metagenomes</taxon>
    </lineage>
</organism>
<dbReference type="PANTHER" id="PTHR43409">
    <property type="entry name" value="ANAEROBIC MAGNESIUM-PROTOPORPHYRIN IX MONOMETHYL ESTER CYCLASE-RELATED"/>
    <property type="match status" value="1"/>
</dbReference>
<dbReference type="GO" id="GO:0005829">
    <property type="term" value="C:cytosol"/>
    <property type="evidence" value="ECO:0007669"/>
    <property type="project" value="TreeGrafter"/>
</dbReference>
<dbReference type="InterPro" id="IPR036724">
    <property type="entry name" value="Cobalamin-bd_sf"/>
</dbReference>
<dbReference type="EMBL" id="UINC01188087">
    <property type="protein sequence ID" value="SVE01128.1"/>
    <property type="molecule type" value="Genomic_DNA"/>
</dbReference>
<protein>
    <recommendedName>
        <fullName evidence="6">B12-binding domain-containing protein</fullName>
    </recommendedName>
</protein>
<feature type="domain" description="B12-binding" evidence="6">
    <location>
        <begin position="7"/>
        <end position="146"/>
    </location>
</feature>
<dbReference type="PANTHER" id="PTHR43409:SF16">
    <property type="entry name" value="SLR0320 PROTEIN"/>
    <property type="match status" value="1"/>
</dbReference>
<accession>A0A383A2E6</accession>
<name>A0A383A2E6_9ZZZZ</name>
<evidence type="ECO:0000256" key="3">
    <source>
        <dbReference type="ARBA" id="ARBA00022723"/>
    </source>
</evidence>
<dbReference type="InterPro" id="IPR006158">
    <property type="entry name" value="Cobalamin-bd"/>
</dbReference>
<dbReference type="Gene3D" id="3.40.50.280">
    <property type="entry name" value="Cobalamin-binding domain"/>
    <property type="match status" value="1"/>
</dbReference>
<evidence type="ECO:0000256" key="1">
    <source>
        <dbReference type="ARBA" id="ARBA00001966"/>
    </source>
</evidence>
<keyword evidence="5" id="KW-0411">Iron-sulfur</keyword>
<evidence type="ECO:0000256" key="4">
    <source>
        <dbReference type="ARBA" id="ARBA00023004"/>
    </source>
</evidence>
<evidence type="ECO:0000256" key="2">
    <source>
        <dbReference type="ARBA" id="ARBA00022691"/>
    </source>
</evidence>
<dbReference type="InterPro" id="IPR051198">
    <property type="entry name" value="BchE-like"/>
</dbReference>
<feature type="non-terminal residue" evidence="7">
    <location>
        <position position="177"/>
    </location>
</feature>
<dbReference type="GO" id="GO:0051536">
    <property type="term" value="F:iron-sulfur cluster binding"/>
    <property type="evidence" value="ECO:0007669"/>
    <property type="project" value="UniProtKB-KW"/>
</dbReference>
<keyword evidence="2" id="KW-0949">S-adenosyl-L-methionine</keyword>
<reference evidence="7" key="1">
    <citation type="submission" date="2018-05" db="EMBL/GenBank/DDBJ databases">
        <authorList>
            <person name="Lanie J.A."/>
            <person name="Ng W.-L."/>
            <person name="Kazmierczak K.M."/>
            <person name="Andrzejewski T.M."/>
            <person name="Davidsen T.M."/>
            <person name="Wayne K.J."/>
            <person name="Tettelin H."/>
            <person name="Glass J.I."/>
            <person name="Rusch D."/>
            <person name="Podicherti R."/>
            <person name="Tsui H.-C.T."/>
            <person name="Winkler M.E."/>
        </authorList>
    </citation>
    <scope>NUCLEOTIDE SEQUENCE</scope>
</reference>
<sequence>MAKEIITICDLTHTSTGSYATNLMPYPIASIKSNFLHFSKHKNKFEIEIFKDPQKFIQAFLSKNPKLVGFSNYIWNAELSYELAEEIKSRSPETFVIFGGPNFPLDDKSREEWLLSHPSVDLYIIGEAEQPFTEIVDLWYETRSIEKVKDGGAMGCYSIKNNQFCKAGDFSPRVIRL</sequence>
<dbReference type="GO" id="GO:0046872">
    <property type="term" value="F:metal ion binding"/>
    <property type="evidence" value="ECO:0007669"/>
    <property type="project" value="UniProtKB-KW"/>
</dbReference>
<dbReference type="SUPFAM" id="SSF52242">
    <property type="entry name" value="Cobalamin (vitamin B12)-binding domain"/>
    <property type="match status" value="1"/>
</dbReference>
<evidence type="ECO:0000259" key="6">
    <source>
        <dbReference type="PROSITE" id="PS51332"/>
    </source>
</evidence>
<proteinExistence type="predicted"/>
<keyword evidence="3" id="KW-0479">Metal-binding</keyword>
<dbReference type="GO" id="GO:0031419">
    <property type="term" value="F:cobalamin binding"/>
    <property type="evidence" value="ECO:0007669"/>
    <property type="project" value="InterPro"/>
</dbReference>
<dbReference type="PROSITE" id="PS51332">
    <property type="entry name" value="B12_BINDING"/>
    <property type="match status" value="1"/>
</dbReference>
<evidence type="ECO:0000256" key="5">
    <source>
        <dbReference type="ARBA" id="ARBA00023014"/>
    </source>
</evidence>
<gene>
    <name evidence="7" type="ORF">METZ01_LOCUS453982</name>
</gene>
<evidence type="ECO:0000313" key="7">
    <source>
        <dbReference type="EMBL" id="SVE01128.1"/>
    </source>
</evidence>